<dbReference type="PATRIC" id="fig|1618482.3.peg.363"/>
<dbReference type="Pfam" id="PF01541">
    <property type="entry name" value="GIY-YIG"/>
    <property type="match status" value="1"/>
</dbReference>
<feature type="domain" description="GIY-YIG" evidence="2">
    <location>
        <begin position="1"/>
        <end position="73"/>
    </location>
</feature>
<dbReference type="InterPro" id="IPR035901">
    <property type="entry name" value="GIY-YIG_endonuc_sf"/>
</dbReference>
<evidence type="ECO:0000259" key="2">
    <source>
        <dbReference type="PROSITE" id="PS50164"/>
    </source>
</evidence>
<dbReference type="PROSITE" id="PS50164">
    <property type="entry name" value="GIY_YIG"/>
    <property type="match status" value="1"/>
</dbReference>
<dbReference type="PANTHER" id="PTHR34477:SF5">
    <property type="entry name" value="BSL5627 PROTEIN"/>
    <property type="match status" value="1"/>
</dbReference>
<dbReference type="CDD" id="cd10448">
    <property type="entry name" value="GIY-YIG_unchar_3"/>
    <property type="match status" value="1"/>
</dbReference>
<dbReference type="SUPFAM" id="SSF82771">
    <property type="entry name" value="GIY-YIG endonuclease"/>
    <property type="match status" value="1"/>
</dbReference>
<dbReference type="AlphaFoldDB" id="A0A0G0VKA8"/>
<reference evidence="3 4" key="1">
    <citation type="journal article" date="2015" name="Nature">
        <title>rRNA introns, odd ribosomes, and small enigmatic genomes across a large radiation of phyla.</title>
        <authorList>
            <person name="Brown C.T."/>
            <person name="Hug L.A."/>
            <person name="Thomas B.C."/>
            <person name="Sharon I."/>
            <person name="Castelle C.J."/>
            <person name="Singh A."/>
            <person name="Wilkins M.J."/>
            <person name="Williams K.H."/>
            <person name="Banfield J.F."/>
        </authorList>
    </citation>
    <scope>NUCLEOTIDE SEQUENCE [LARGE SCALE GENOMIC DNA]</scope>
</reference>
<dbReference type="PANTHER" id="PTHR34477">
    <property type="entry name" value="UPF0213 PROTEIN YHBQ"/>
    <property type="match status" value="1"/>
</dbReference>
<dbReference type="Proteomes" id="UP000034664">
    <property type="component" value="Unassembled WGS sequence"/>
</dbReference>
<dbReference type="Gene3D" id="3.40.1440.10">
    <property type="entry name" value="GIY-YIG endonuclease"/>
    <property type="match status" value="1"/>
</dbReference>
<evidence type="ECO:0000313" key="4">
    <source>
        <dbReference type="Proteomes" id="UP000034664"/>
    </source>
</evidence>
<evidence type="ECO:0000256" key="1">
    <source>
        <dbReference type="ARBA" id="ARBA00007435"/>
    </source>
</evidence>
<accession>A0A0G0VKA8</accession>
<dbReference type="EMBL" id="LBZM01000006">
    <property type="protein sequence ID" value="KKR72370.1"/>
    <property type="molecule type" value="Genomic_DNA"/>
</dbReference>
<evidence type="ECO:0000313" key="3">
    <source>
        <dbReference type="EMBL" id="KKR72370.1"/>
    </source>
</evidence>
<dbReference type="InterPro" id="IPR000305">
    <property type="entry name" value="GIY-YIG_endonuc"/>
</dbReference>
<proteinExistence type="inferred from homology"/>
<protein>
    <submittedName>
        <fullName evidence="3">Endo/excinuclease amino terminal domain-containing protein</fullName>
    </submittedName>
</protein>
<comment type="caution">
    <text evidence="3">The sequence shown here is derived from an EMBL/GenBank/DDBJ whole genome shotgun (WGS) entry which is preliminary data.</text>
</comment>
<dbReference type="InterPro" id="IPR050190">
    <property type="entry name" value="UPF0213_domain"/>
</dbReference>
<organism evidence="3 4">
    <name type="scientific">Candidatus Roizmanbacteria bacterium GW2011_GWB1_40_7</name>
    <dbReference type="NCBI Taxonomy" id="1618482"/>
    <lineage>
        <taxon>Bacteria</taxon>
        <taxon>Candidatus Roizmaniibacteriota</taxon>
    </lineage>
</organism>
<sequence>MNCWIYIITNKSNSTLYIGVTSNLVKRIYEHKNHIVKGFSSKYNLNKLIYYEQYEQIEEAILREKRLKKWNRK</sequence>
<gene>
    <name evidence="3" type="ORF">UU14_C0006G0009</name>
</gene>
<name>A0A0G0VKA8_9BACT</name>
<comment type="similarity">
    <text evidence="1">Belongs to the UPF0213 family.</text>
</comment>